<dbReference type="AlphaFoldDB" id="A0A6N7XZ96"/>
<organism evidence="1 2">
    <name type="scientific">Tissierella pigra</name>
    <dbReference type="NCBI Taxonomy" id="2607614"/>
    <lineage>
        <taxon>Bacteria</taxon>
        <taxon>Bacillati</taxon>
        <taxon>Bacillota</taxon>
        <taxon>Tissierellia</taxon>
        <taxon>Tissierellales</taxon>
        <taxon>Tissierellaceae</taxon>
        <taxon>Tissierella</taxon>
    </lineage>
</organism>
<evidence type="ECO:0000313" key="1">
    <source>
        <dbReference type="EMBL" id="MSU01894.1"/>
    </source>
</evidence>
<comment type="caution">
    <text evidence="1">The sequence shown here is derived from an EMBL/GenBank/DDBJ whole genome shotgun (WGS) entry which is preliminary data.</text>
</comment>
<proteinExistence type="predicted"/>
<protein>
    <submittedName>
        <fullName evidence="1">Uncharacterized protein</fullName>
    </submittedName>
</protein>
<sequence>MVFKYTLWTKEEEQFVIDNHEKISNREIGEKIDKTLNQVNSKIQHLRKMGLIGKSKMTRVIPKAEKMDMEIEDGGLNLSLVKLEIGKEYEVFMPKQESQKLDDYFKGVFIQDTTRHITLKNKLGYCQSFLKADILIGIIKVKEVIK</sequence>
<gene>
    <name evidence="1" type="ORF">FYJ83_10480</name>
</gene>
<dbReference type="Proteomes" id="UP000469523">
    <property type="component" value="Unassembled WGS sequence"/>
</dbReference>
<keyword evidence="2" id="KW-1185">Reference proteome</keyword>
<name>A0A6N7XZ96_9FIRM</name>
<dbReference type="EMBL" id="VUNQ01000021">
    <property type="protein sequence ID" value="MSU01894.1"/>
    <property type="molecule type" value="Genomic_DNA"/>
</dbReference>
<evidence type="ECO:0000313" key="2">
    <source>
        <dbReference type="Proteomes" id="UP000469523"/>
    </source>
</evidence>
<reference evidence="1 2" key="1">
    <citation type="submission" date="2019-09" db="EMBL/GenBank/DDBJ databases">
        <title>In-depth cultivation of the pig gut microbiome towards novel bacterial diversity and tailored functional studies.</title>
        <authorList>
            <person name="Wylensek D."/>
            <person name="Hitch T.C.A."/>
            <person name="Clavel T."/>
        </authorList>
    </citation>
    <scope>NUCLEOTIDE SEQUENCE [LARGE SCALE GENOMIC DNA]</scope>
    <source>
        <strain evidence="1 2">WCA3-693-APC-4?</strain>
    </source>
</reference>
<dbReference type="RefSeq" id="WP_154440387.1">
    <property type="nucleotide sequence ID" value="NZ_VUNQ01000021.1"/>
</dbReference>
<accession>A0A6N7XZ96</accession>